<name>A0A016WBH4_9BILA</name>
<evidence type="ECO:0000313" key="2">
    <source>
        <dbReference type="Proteomes" id="UP000024635"/>
    </source>
</evidence>
<protein>
    <submittedName>
        <fullName evidence="1">Uncharacterized protein</fullName>
    </submittedName>
</protein>
<proteinExistence type="predicted"/>
<accession>A0A016WBH4</accession>
<reference evidence="2" key="1">
    <citation type="journal article" date="2015" name="Nat. Genet.">
        <title>The genome and transcriptome of the zoonotic hookworm Ancylostoma ceylanicum identify infection-specific gene families.</title>
        <authorList>
            <person name="Schwarz E.M."/>
            <person name="Hu Y."/>
            <person name="Antoshechkin I."/>
            <person name="Miller M.M."/>
            <person name="Sternberg P.W."/>
            <person name="Aroian R.V."/>
        </authorList>
    </citation>
    <scope>NUCLEOTIDE SEQUENCE</scope>
    <source>
        <strain evidence="2">HY135</strain>
    </source>
</reference>
<evidence type="ECO:0000313" key="1">
    <source>
        <dbReference type="EMBL" id="EYC36975.1"/>
    </source>
</evidence>
<gene>
    <name evidence="1" type="primary">Acey_s0839.g2622</name>
    <name evidence="1" type="ORF">Y032_0839g2622</name>
</gene>
<keyword evidence="2" id="KW-1185">Reference proteome</keyword>
<organism evidence="1 2">
    <name type="scientific">Ancylostoma ceylanicum</name>
    <dbReference type="NCBI Taxonomy" id="53326"/>
    <lineage>
        <taxon>Eukaryota</taxon>
        <taxon>Metazoa</taxon>
        <taxon>Ecdysozoa</taxon>
        <taxon>Nematoda</taxon>
        <taxon>Chromadorea</taxon>
        <taxon>Rhabditida</taxon>
        <taxon>Rhabditina</taxon>
        <taxon>Rhabditomorpha</taxon>
        <taxon>Strongyloidea</taxon>
        <taxon>Ancylostomatidae</taxon>
        <taxon>Ancylostomatinae</taxon>
        <taxon>Ancylostoma</taxon>
    </lineage>
</organism>
<dbReference type="Proteomes" id="UP000024635">
    <property type="component" value="Unassembled WGS sequence"/>
</dbReference>
<dbReference type="EMBL" id="JARK01000439">
    <property type="protein sequence ID" value="EYC36975.1"/>
    <property type="molecule type" value="Genomic_DNA"/>
</dbReference>
<comment type="caution">
    <text evidence="1">The sequence shown here is derived from an EMBL/GenBank/DDBJ whole genome shotgun (WGS) entry which is preliminary data.</text>
</comment>
<sequence>MDKSLDDYKSQLLQAVAETHDRVEEYNERRSVVAEPAGEGPSSLQCSDGCFDDVRLNDISGCSFPGAVGKEPVSTLWSAWLAASIFRRTDLDLGEKIRYHREGVVCHDSEALKSVLKMAFQRCIDWTEFVCNTKKIMEHAPIEGNYFDTSYDEALRIVREEMERKR</sequence>
<dbReference type="OrthoDB" id="5868972at2759"/>
<dbReference type="AlphaFoldDB" id="A0A016WBH4"/>